<dbReference type="PROSITE" id="PS00394">
    <property type="entry name" value="DNA_PHOTOLYASES_1_1"/>
    <property type="match status" value="1"/>
</dbReference>
<accession>A0AAU7XEV4</accession>
<organism evidence="12">
    <name type="scientific">Methyloraptor flagellatus</name>
    <dbReference type="NCBI Taxonomy" id="3162530"/>
    <lineage>
        <taxon>Bacteria</taxon>
        <taxon>Pseudomonadati</taxon>
        <taxon>Pseudomonadota</taxon>
        <taxon>Alphaproteobacteria</taxon>
        <taxon>Hyphomicrobiales</taxon>
        <taxon>Ancalomicrobiaceae</taxon>
        <taxon>Methyloraptor</taxon>
    </lineage>
</organism>
<dbReference type="InterPro" id="IPR018394">
    <property type="entry name" value="DNA_photolyase_1_CS_C"/>
</dbReference>
<feature type="domain" description="Photolyase/cryptochrome alpha/beta" evidence="11">
    <location>
        <begin position="10"/>
        <end position="139"/>
    </location>
</feature>
<dbReference type="PRINTS" id="PR00147">
    <property type="entry name" value="DNAPHOTLYASE"/>
</dbReference>
<dbReference type="SUPFAM" id="SSF48173">
    <property type="entry name" value="Cryptochrome/photolyase FAD-binding domain"/>
    <property type="match status" value="1"/>
</dbReference>
<gene>
    <name evidence="12" type="ORF">ABS361_07655</name>
</gene>
<comment type="catalytic activity">
    <reaction evidence="7">
        <text>cyclobutadipyrimidine (in DNA) = 2 pyrimidine residues (in DNA).</text>
        <dbReference type="EC" id="4.1.99.3"/>
    </reaction>
</comment>
<keyword evidence="6 10" id="KW-0157">Chromophore</keyword>
<dbReference type="Gene3D" id="3.40.50.620">
    <property type="entry name" value="HUPs"/>
    <property type="match status" value="1"/>
</dbReference>
<dbReference type="GO" id="GO:0003677">
    <property type="term" value="F:DNA binding"/>
    <property type="evidence" value="ECO:0007669"/>
    <property type="project" value="TreeGrafter"/>
</dbReference>
<dbReference type="InterPro" id="IPR036155">
    <property type="entry name" value="Crypto/Photolyase_N_sf"/>
</dbReference>
<evidence type="ECO:0000256" key="6">
    <source>
        <dbReference type="ARBA" id="ARBA00022991"/>
    </source>
</evidence>
<evidence type="ECO:0000256" key="3">
    <source>
        <dbReference type="ARBA" id="ARBA00014046"/>
    </source>
</evidence>
<feature type="binding site" evidence="8">
    <location>
        <position position="283"/>
    </location>
    <ligand>
        <name>FAD</name>
        <dbReference type="ChEBI" id="CHEBI:57692"/>
    </ligand>
</feature>
<sequence>MPADPSVQHRSAIVWFRDDLRVADHPALTAAVDSGRPVVCVYCFDQVSADVRRLGAASLWWLHHALAALDQDLAALGARLVLRRGPAGDAIRALVREVDAGAVYWNRRYDAAGIAIDSALKTELKAGGCEVKSFHANVLYEPQAIRTQTGGPFRVFTPFWRAARASGVPRRPLPAPVAIAGFDGAVASDALEDWRLLPTAPDWAGGLRATWTPGAAGAQSQLARFIADGLPNYADERDRPDLPATSRLSPHMRFGEISPFEVWHAVAPLALTGDIGHAHVEKFLAEVGWREFAHHLLHHFPALATENFQPAFDAFPWRADEAFVAAWRKGLTGYPIIDAGMRELWATGWMHNRVRMIVASFLVKHGLQDWRAGEAWFWDTLVDACPANNAASWQWVAGSGADAAPYFRIFNPVLQAAKFDPEGAYVRRWVPELADLPAKWLHEPWKAPRSVLAAAGVTLGATYPTPIIDLDAGRERALAAFATLKAHAA</sequence>
<dbReference type="PROSITE" id="PS51645">
    <property type="entry name" value="PHR_CRY_ALPHA_BETA"/>
    <property type="match status" value="1"/>
</dbReference>
<reference evidence="12" key="1">
    <citation type="submission" date="2024-06" db="EMBL/GenBank/DDBJ databases">
        <title>Methylostella associata gen. nov., sp. nov., a novel Ancalomicrobiaceae-affiliated facultatively methylotrophic bacteria that feed on methanotrophs of the genus Methylococcus.</title>
        <authorList>
            <person name="Saltykova V."/>
            <person name="Danilova O.V."/>
            <person name="Oshkin I.Y."/>
            <person name="Belova S.E."/>
            <person name="Pimenov N.V."/>
            <person name="Dedysh S.N."/>
        </authorList>
    </citation>
    <scope>NUCLEOTIDE SEQUENCE</scope>
    <source>
        <strain evidence="12">S20</strain>
    </source>
</reference>
<comment type="cofactor">
    <cofactor evidence="1">
        <name>(6R)-5,10-methylene-5,6,7,8-tetrahydrofolate</name>
        <dbReference type="ChEBI" id="CHEBI:15636"/>
    </cofactor>
</comment>
<comment type="similarity">
    <text evidence="10">Belongs to the DNA photolyase family.</text>
</comment>
<evidence type="ECO:0000256" key="2">
    <source>
        <dbReference type="ARBA" id="ARBA00013149"/>
    </source>
</evidence>
<evidence type="ECO:0000256" key="1">
    <source>
        <dbReference type="ARBA" id="ARBA00001932"/>
    </source>
</evidence>
<dbReference type="GO" id="GO:0009416">
    <property type="term" value="P:response to light stimulus"/>
    <property type="evidence" value="ECO:0007669"/>
    <property type="project" value="TreeGrafter"/>
</dbReference>
<dbReference type="GO" id="GO:0003904">
    <property type="term" value="F:deoxyribodipyrimidine photo-lyase activity"/>
    <property type="evidence" value="ECO:0007669"/>
    <property type="project" value="UniProtKB-EC"/>
</dbReference>
<dbReference type="RefSeq" id="WP_407051194.1">
    <property type="nucleotide sequence ID" value="NZ_CP158568.1"/>
</dbReference>
<dbReference type="Pfam" id="PF03441">
    <property type="entry name" value="FAD_binding_7"/>
    <property type="match status" value="1"/>
</dbReference>
<dbReference type="GO" id="GO:0071949">
    <property type="term" value="F:FAD binding"/>
    <property type="evidence" value="ECO:0007669"/>
    <property type="project" value="TreeGrafter"/>
</dbReference>
<keyword evidence="5 8" id="KW-0274">FAD</keyword>
<dbReference type="InterPro" id="IPR005101">
    <property type="entry name" value="Cryptochr/Photolyase_FAD-bd"/>
</dbReference>
<dbReference type="Gene3D" id="1.25.40.80">
    <property type="match status" value="1"/>
</dbReference>
<dbReference type="EC" id="4.1.99.3" evidence="2"/>
<dbReference type="PANTHER" id="PTHR11455:SF9">
    <property type="entry name" value="CRYPTOCHROME CIRCADIAN CLOCK 5 ISOFORM X1"/>
    <property type="match status" value="1"/>
</dbReference>
<feature type="binding site" evidence="8">
    <location>
        <begin position="245"/>
        <end position="249"/>
    </location>
    <ligand>
        <name>FAD</name>
        <dbReference type="ChEBI" id="CHEBI:57692"/>
    </ligand>
</feature>
<evidence type="ECO:0000256" key="10">
    <source>
        <dbReference type="RuleBase" id="RU004182"/>
    </source>
</evidence>
<dbReference type="EMBL" id="CP158568">
    <property type="protein sequence ID" value="XBY46096.1"/>
    <property type="molecule type" value="Genomic_DNA"/>
</dbReference>
<dbReference type="PANTHER" id="PTHR11455">
    <property type="entry name" value="CRYPTOCHROME"/>
    <property type="match status" value="1"/>
</dbReference>
<dbReference type="FunFam" id="1.10.579.10:FF:000003">
    <property type="entry name" value="Deoxyribodipyrimidine photo-lyase"/>
    <property type="match status" value="1"/>
</dbReference>
<dbReference type="Pfam" id="PF00875">
    <property type="entry name" value="DNA_photolyase"/>
    <property type="match status" value="1"/>
</dbReference>
<keyword evidence="12" id="KW-0456">Lyase</keyword>
<feature type="site" description="Electron transfer via tryptophanyl radical" evidence="9">
    <location>
        <position position="317"/>
    </location>
</feature>
<dbReference type="SUPFAM" id="SSF52425">
    <property type="entry name" value="Cryptochrome/photolyase, N-terminal domain"/>
    <property type="match status" value="1"/>
</dbReference>
<name>A0AAU7XEV4_9HYPH</name>
<evidence type="ECO:0000259" key="11">
    <source>
        <dbReference type="PROSITE" id="PS51645"/>
    </source>
</evidence>
<proteinExistence type="inferred from homology"/>
<evidence type="ECO:0000256" key="5">
    <source>
        <dbReference type="ARBA" id="ARBA00022827"/>
    </source>
</evidence>
<evidence type="ECO:0000256" key="7">
    <source>
        <dbReference type="ARBA" id="ARBA00033999"/>
    </source>
</evidence>
<dbReference type="AlphaFoldDB" id="A0AAU7XEV4"/>
<dbReference type="GO" id="GO:0000719">
    <property type="term" value="P:photoreactive repair"/>
    <property type="evidence" value="ECO:0007669"/>
    <property type="project" value="UniProtKB-ARBA"/>
</dbReference>
<feature type="site" description="Electron transfer via tryptophanyl radical" evidence="9">
    <location>
        <position position="370"/>
    </location>
</feature>
<dbReference type="InterPro" id="IPR014729">
    <property type="entry name" value="Rossmann-like_a/b/a_fold"/>
</dbReference>
<protein>
    <recommendedName>
        <fullName evidence="3">Deoxyribodipyrimidine photo-lyase</fullName>
        <ecNumber evidence="2">4.1.99.3</ecNumber>
    </recommendedName>
</protein>
<evidence type="ECO:0000256" key="8">
    <source>
        <dbReference type="PIRSR" id="PIRSR602081-1"/>
    </source>
</evidence>
<feature type="binding site" evidence="8">
    <location>
        <position position="233"/>
    </location>
    <ligand>
        <name>FAD</name>
        <dbReference type="ChEBI" id="CHEBI:57692"/>
    </ligand>
</feature>
<evidence type="ECO:0000313" key="12">
    <source>
        <dbReference type="EMBL" id="XBY46096.1"/>
    </source>
</evidence>
<dbReference type="InterPro" id="IPR036134">
    <property type="entry name" value="Crypto/Photolyase_FAD-like_sf"/>
</dbReference>
<dbReference type="InterPro" id="IPR002081">
    <property type="entry name" value="Cryptochrome/DNA_photolyase_1"/>
</dbReference>
<evidence type="ECO:0000256" key="4">
    <source>
        <dbReference type="ARBA" id="ARBA00022630"/>
    </source>
</evidence>
<evidence type="ECO:0000256" key="9">
    <source>
        <dbReference type="PIRSR" id="PIRSR602081-2"/>
    </source>
</evidence>
<dbReference type="KEGG" id="mflg:ABS361_07655"/>
<feature type="site" description="Electron transfer via tryptophanyl radical" evidence="9">
    <location>
        <position position="393"/>
    </location>
</feature>
<dbReference type="Gene3D" id="1.10.579.10">
    <property type="entry name" value="DNA Cyclobutane Dipyrimidine Photolyase, subunit A, domain 3"/>
    <property type="match status" value="1"/>
</dbReference>
<dbReference type="InterPro" id="IPR006050">
    <property type="entry name" value="DNA_photolyase_N"/>
</dbReference>
<keyword evidence="4 8" id="KW-0285">Flavoprotein</keyword>
<comment type="cofactor">
    <cofactor evidence="8">
        <name>FAD</name>
        <dbReference type="ChEBI" id="CHEBI:57692"/>
    </cofactor>
    <text evidence="8">Binds 1 FAD per subunit.</text>
</comment>